<dbReference type="InterPro" id="IPR001478">
    <property type="entry name" value="PDZ"/>
</dbReference>
<sequence>MKLRTAYPLFFMTLLLVTGRALATELPDFTHLVESYSPAVVNISTKQKRDMGSRFKREFQIPDLPPNSPFNDFFEHFFGDRLGQGPGQERERDAQSLGSGFIVSADGYILTNYHVVEGADEILIRLSDHREFVAETVGSDKRSDVAVLKIDANDLPVVSIGSASELKVGEWVLAIGSPFGFDHTVTAGIVSAKGRSLPNENYVPFIQTDVAINPGNSGGPLFDLDGRVVGINSQIYSRTGGFMGLSFAIPIEMAMNVADQLRTNGRVSRGWLGVLIQDVTRELADSFGMRHPHGALISKVLPGSPAEKAGLQAGDVILEFNDKPIYNSSMLPPLVGSSRVDRPARLLIQRAGATQVLQVNIGELPAEEELAEGHAGPAKVEGDQLGLVVSDLTPQLREQLGLAADVSGVVVDEVRPGAASAAGVRSGDVIQMINSRPISNAGDFEQQVAALAPGKTTAILVLRQAGPIFLALRVPE</sequence>
<evidence type="ECO:0000256" key="5">
    <source>
        <dbReference type="ARBA" id="ARBA00013035"/>
    </source>
</evidence>
<evidence type="ECO:0000256" key="2">
    <source>
        <dbReference type="ARBA" id="ARBA00002610"/>
    </source>
</evidence>
<evidence type="ECO:0000256" key="12">
    <source>
        <dbReference type="ARBA" id="ARBA00022825"/>
    </source>
</evidence>
<dbReference type="Pfam" id="PF13365">
    <property type="entry name" value="Trypsin_2"/>
    <property type="match status" value="1"/>
</dbReference>
<evidence type="ECO:0000313" key="19">
    <source>
        <dbReference type="EMBL" id="PUE00169.1"/>
    </source>
</evidence>
<gene>
    <name evidence="19" type="ORF">C3L24_09625</name>
</gene>
<feature type="chain" id="PRO_5038612981" description="Probable periplasmic serine endoprotease DegP-like" evidence="17">
    <location>
        <begin position="24"/>
        <end position="476"/>
    </location>
</feature>
<name>A0A6N4DPF4_9GAMM</name>
<evidence type="ECO:0000256" key="8">
    <source>
        <dbReference type="ARBA" id="ARBA00022729"/>
    </source>
</evidence>
<dbReference type="PANTHER" id="PTHR22939">
    <property type="entry name" value="SERINE PROTEASE FAMILY S1C HTRA-RELATED"/>
    <property type="match status" value="1"/>
</dbReference>
<evidence type="ECO:0000256" key="16">
    <source>
        <dbReference type="PIRSR" id="PIRSR611782-2"/>
    </source>
</evidence>
<comment type="subcellular location">
    <subcellularLocation>
        <location evidence="3">Periplasm</location>
    </subcellularLocation>
</comment>
<evidence type="ECO:0000259" key="18">
    <source>
        <dbReference type="PROSITE" id="PS50106"/>
    </source>
</evidence>
<evidence type="ECO:0000256" key="14">
    <source>
        <dbReference type="ARBA" id="ARBA00032850"/>
    </source>
</evidence>
<dbReference type="Gene3D" id="2.40.10.120">
    <property type="match status" value="1"/>
</dbReference>
<evidence type="ECO:0000256" key="11">
    <source>
        <dbReference type="ARBA" id="ARBA00022801"/>
    </source>
</evidence>
<dbReference type="PANTHER" id="PTHR22939:SF130">
    <property type="entry name" value="PERIPLASMIC SERINE ENDOPROTEASE DEGP-LIKE-RELATED"/>
    <property type="match status" value="1"/>
</dbReference>
<comment type="caution">
    <text evidence="19">The sequence shown here is derived from an EMBL/GenBank/DDBJ whole genome shotgun (WGS) entry which is preliminary data.</text>
</comment>
<keyword evidence="9" id="KW-0677">Repeat</keyword>
<dbReference type="EC" id="3.4.21.107" evidence="5"/>
<dbReference type="Proteomes" id="UP000250928">
    <property type="component" value="Unassembled WGS sequence"/>
</dbReference>
<dbReference type="Gene3D" id="2.30.42.10">
    <property type="match status" value="1"/>
</dbReference>
<dbReference type="InterPro" id="IPR041489">
    <property type="entry name" value="PDZ_6"/>
</dbReference>
<keyword evidence="8 17" id="KW-0732">Signal</keyword>
<comment type="function">
    <text evidence="2">Might be efficient in the degradation of transiently denatured and unfolded proteins which accumulate in the periplasm following stress conditions.</text>
</comment>
<dbReference type="SMART" id="SM00228">
    <property type="entry name" value="PDZ"/>
    <property type="match status" value="2"/>
</dbReference>
<keyword evidence="12" id="KW-0720">Serine protease</keyword>
<dbReference type="PROSITE" id="PS50106">
    <property type="entry name" value="PDZ"/>
    <property type="match status" value="2"/>
</dbReference>
<keyword evidence="10" id="KW-0574">Periplasm</keyword>
<evidence type="ECO:0000256" key="17">
    <source>
        <dbReference type="SAM" id="SignalP"/>
    </source>
</evidence>
<dbReference type="FunFam" id="2.40.10.120:FF:000007">
    <property type="entry name" value="Periplasmic serine endoprotease DegP-like"/>
    <property type="match status" value="1"/>
</dbReference>
<feature type="active site" description="Charge relay system" evidence="15">
    <location>
        <position position="144"/>
    </location>
</feature>
<feature type="active site" description="Charge relay system" evidence="15">
    <location>
        <position position="217"/>
    </location>
</feature>
<evidence type="ECO:0000256" key="1">
    <source>
        <dbReference type="ARBA" id="ARBA00001772"/>
    </source>
</evidence>
<evidence type="ECO:0000256" key="4">
    <source>
        <dbReference type="ARBA" id="ARBA00010541"/>
    </source>
</evidence>
<dbReference type="EMBL" id="PQCO01000231">
    <property type="protein sequence ID" value="PUE00169.1"/>
    <property type="molecule type" value="Genomic_DNA"/>
</dbReference>
<evidence type="ECO:0000256" key="7">
    <source>
        <dbReference type="ARBA" id="ARBA00022670"/>
    </source>
</evidence>
<feature type="binding site" evidence="16">
    <location>
        <position position="114"/>
    </location>
    <ligand>
        <name>substrate</name>
    </ligand>
</feature>
<feature type="domain" description="PDZ" evidence="18">
    <location>
        <begin position="367"/>
        <end position="465"/>
    </location>
</feature>
<dbReference type="Pfam" id="PF17820">
    <property type="entry name" value="PDZ_6"/>
    <property type="match status" value="1"/>
</dbReference>
<evidence type="ECO:0000256" key="3">
    <source>
        <dbReference type="ARBA" id="ARBA00004418"/>
    </source>
</evidence>
<keyword evidence="7" id="KW-0645">Protease</keyword>
<accession>A0A6N4DPF4</accession>
<feature type="binding site" evidence="16">
    <location>
        <begin position="215"/>
        <end position="217"/>
    </location>
    <ligand>
        <name>substrate</name>
    </ligand>
</feature>
<dbReference type="InterPro" id="IPR011782">
    <property type="entry name" value="Pept_S1C_Do"/>
</dbReference>
<evidence type="ECO:0000256" key="13">
    <source>
        <dbReference type="ARBA" id="ARBA00023016"/>
    </source>
</evidence>
<feature type="signal peptide" evidence="17">
    <location>
        <begin position="1"/>
        <end position="23"/>
    </location>
</feature>
<dbReference type="InterPro" id="IPR001940">
    <property type="entry name" value="Peptidase_S1C"/>
</dbReference>
<reference evidence="19 20" key="1">
    <citation type="submission" date="2018-01" db="EMBL/GenBank/DDBJ databases">
        <title>Novel co-symbiosis in the lucinid bivalve Phacoides pectinatus.</title>
        <authorList>
            <person name="Lim S.J."/>
            <person name="Davis B.G."/>
            <person name="Gill D.E."/>
            <person name="Engel A.S."/>
            <person name="Anderson L.C."/>
            <person name="Campbell B.J."/>
        </authorList>
    </citation>
    <scope>NUCLEOTIDE SEQUENCE [LARGE SCALE GENOMIC DNA]</scope>
    <source>
        <strain evidence="19">N3_P5</strain>
    </source>
</reference>
<evidence type="ECO:0000313" key="20">
    <source>
        <dbReference type="Proteomes" id="UP000250928"/>
    </source>
</evidence>
<dbReference type="PRINTS" id="PR00834">
    <property type="entry name" value="PROTEASES2C"/>
</dbReference>
<dbReference type="CDD" id="cd10839">
    <property type="entry name" value="cpPDZ1_DegP-like"/>
    <property type="match status" value="1"/>
</dbReference>
<protein>
    <recommendedName>
        <fullName evidence="6">Probable periplasmic serine endoprotease DegP-like</fullName>
        <ecNumber evidence="5">3.4.21.107</ecNumber>
    </recommendedName>
    <alternativeName>
        <fullName evidence="14">Protease Do</fullName>
    </alternativeName>
</protein>
<dbReference type="InterPro" id="IPR009003">
    <property type="entry name" value="Peptidase_S1_PA"/>
</dbReference>
<dbReference type="InterPro" id="IPR036034">
    <property type="entry name" value="PDZ_sf"/>
</dbReference>
<organism evidence="19 20">
    <name type="scientific">Candidatus Sedimenticola endophacoides</name>
    <dbReference type="NCBI Taxonomy" id="2548426"/>
    <lineage>
        <taxon>Bacteria</taxon>
        <taxon>Pseudomonadati</taxon>
        <taxon>Pseudomonadota</taxon>
        <taxon>Gammaproteobacteria</taxon>
        <taxon>Chromatiales</taxon>
        <taxon>Sedimenticolaceae</taxon>
        <taxon>Sedimenticola</taxon>
    </lineage>
</organism>
<dbReference type="AlphaFoldDB" id="A0A6N4DPF4"/>
<dbReference type="SUPFAM" id="SSF50494">
    <property type="entry name" value="Trypsin-like serine proteases"/>
    <property type="match status" value="1"/>
</dbReference>
<feature type="active site" description="Charge relay system" evidence="15">
    <location>
        <position position="114"/>
    </location>
</feature>
<feature type="binding site" evidence="16">
    <location>
        <position position="144"/>
    </location>
    <ligand>
        <name>substrate</name>
    </ligand>
</feature>
<evidence type="ECO:0000256" key="10">
    <source>
        <dbReference type="ARBA" id="ARBA00022764"/>
    </source>
</evidence>
<keyword evidence="11" id="KW-0378">Hydrolase</keyword>
<comment type="similarity">
    <text evidence="4">Belongs to the peptidase S1C family.</text>
</comment>
<dbReference type="Gene3D" id="2.30.42.60">
    <property type="match status" value="1"/>
</dbReference>
<dbReference type="GO" id="GO:0004252">
    <property type="term" value="F:serine-type endopeptidase activity"/>
    <property type="evidence" value="ECO:0007669"/>
    <property type="project" value="InterPro"/>
</dbReference>
<comment type="catalytic activity">
    <reaction evidence="1">
        <text>Acts on substrates that are at least partially unfolded. The cleavage site P1 residue is normally between a pair of hydrophobic residues, such as Val-|-Val.</text>
        <dbReference type="EC" id="3.4.21.107"/>
    </reaction>
</comment>
<dbReference type="Pfam" id="PF13180">
    <property type="entry name" value="PDZ_2"/>
    <property type="match status" value="1"/>
</dbReference>
<dbReference type="NCBIfam" id="TIGR02037">
    <property type="entry name" value="degP_htrA_DO"/>
    <property type="match status" value="1"/>
</dbReference>
<keyword evidence="13" id="KW-0346">Stress response</keyword>
<evidence type="ECO:0000256" key="9">
    <source>
        <dbReference type="ARBA" id="ARBA00022737"/>
    </source>
</evidence>
<proteinExistence type="inferred from homology"/>
<dbReference type="GO" id="GO:0006508">
    <property type="term" value="P:proteolysis"/>
    <property type="evidence" value="ECO:0007669"/>
    <property type="project" value="UniProtKB-KW"/>
</dbReference>
<dbReference type="SUPFAM" id="SSF50156">
    <property type="entry name" value="PDZ domain-like"/>
    <property type="match status" value="2"/>
</dbReference>
<evidence type="ECO:0000256" key="6">
    <source>
        <dbReference type="ARBA" id="ARBA00013958"/>
    </source>
</evidence>
<feature type="domain" description="PDZ" evidence="18">
    <location>
        <begin position="266"/>
        <end position="330"/>
    </location>
</feature>
<dbReference type="GO" id="GO:0042597">
    <property type="term" value="C:periplasmic space"/>
    <property type="evidence" value="ECO:0007669"/>
    <property type="project" value="UniProtKB-SubCell"/>
</dbReference>
<evidence type="ECO:0000256" key="15">
    <source>
        <dbReference type="PIRSR" id="PIRSR611782-1"/>
    </source>
</evidence>